<dbReference type="EMBL" id="OZ019899">
    <property type="protein sequence ID" value="CAK9231120.1"/>
    <property type="molecule type" value="Genomic_DNA"/>
</dbReference>
<organism evidence="1 2">
    <name type="scientific">Sphagnum troendelagicum</name>
    <dbReference type="NCBI Taxonomy" id="128251"/>
    <lineage>
        <taxon>Eukaryota</taxon>
        <taxon>Viridiplantae</taxon>
        <taxon>Streptophyta</taxon>
        <taxon>Embryophyta</taxon>
        <taxon>Bryophyta</taxon>
        <taxon>Sphagnophytina</taxon>
        <taxon>Sphagnopsida</taxon>
        <taxon>Sphagnales</taxon>
        <taxon>Sphagnaceae</taxon>
        <taxon>Sphagnum</taxon>
    </lineage>
</organism>
<reference evidence="1" key="1">
    <citation type="submission" date="2024-02" db="EMBL/GenBank/DDBJ databases">
        <authorList>
            <consortium name="ELIXIR-Norway"/>
            <consortium name="Elixir Norway"/>
        </authorList>
    </citation>
    <scope>NUCLEOTIDE SEQUENCE</scope>
</reference>
<evidence type="ECO:0000313" key="1">
    <source>
        <dbReference type="EMBL" id="CAK9231120.1"/>
    </source>
</evidence>
<dbReference type="Proteomes" id="UP001497512">
    <property type="component" value="Chromosome 7"/>
</dbReference>
<evidence type="ECO:0000313" key="2">
    <source>
        <dbReference type="Proteomes" id="UP001497512"/>
    </source>
</evidence>
<name>A0ABP0UV97_9BRYO</name>
<gene>
    <name evidence="1" type="ORF">CSSPTR1EN2_LOCUS20299</name>
</gene>
<accession>A0ABP0UV97</accession>
<proteinExistence type="predicted"/>
<sequence>MSKWTHDLHPMTVKLHKTQPEIYKGRRLDRKPDFYDEEVALDFSQCDNDPGTFADNPDWLFDVDRADYRQRRIQQILCNVFKKYPNEKFGLFLERVYSVANMALKDNRLLAEVGNDCETLEDRWNLRFVQGCKLLTGQTGIGWGQEWESLLAKLVREECDILSQKDLVFVDSDKKERKPKRGWTKVEEDTIGTAQLASSSSLAQDKVVVKRIDSE</sequence>
<keyword evidence="2" id="KW-1185">Reference proteome</keyword>
<protein>
    <submittedName>
        <fullName evidence="1">Uncharacterized protein</fullName>
    </submittedName>
</protein>